<keyword evidence="4 5" id="KW-0472">Membrane</keyword>
<protein>
    <recommendedName>
        <fullName evidence="6">RDD domain-containing protein</fullName>
    </recommendedName>
</protein>
<feature type="transmembrane region" description="Helical" evidence="5">
    <location>
        <begin position="53"/>
        <end position="80"/>
    </location>
</feature>
<name>A0A0T5P0Y4_9RHOB</name>
<evidence type="ECO:0000256" key="2">
    <source>
        <dbReference type="ARBA" id="ARBA00022692"/>
    </source>
</evidence>
<accession>A0A0T5P0Y4</accession>
<dbReference type="Proteomes" id="UP000051295">
    <property type="component" value="Unassembled WGS sequence"/>
</dbReference>
<keyword evidence="2 5" id="KW-0812">Transmembrane</keyword>
<feature type="domain" description="RDD" evidence="6">
    <location>
        <begin position="23"/>
        <end position="138"/>
    </location>
</feature>
<dbReference type="RefSeq" id="WP_057790283.1">
    <property type="nucleotide sequence ID" value="NZ_LAXJ01000002.1"/>
</dbReference>
<evidence type="ECO:0000256" key="5">
    <source>
        <dbReference type="SAM" id="Phobius"/>
    </source>
</evidence>
<sequence>MTDTTWQIPDPDTQPDFYADVPLKRFFAWLVDSVLVLILCVLVLPFTAFTGLFFLPLLFLAVGLVYRTATIANGSATWGMRLFALEFRTASGHRFDGTTAFMHSMAFTLSCAVPLVQLASILLMLTGARGQGLTDLALGTVAINRRAAC</sequence>
<evidence type="ECO:0000313" key="7">
    <source>
        <dbReference type="EMBL" id="KRS14789.1"/>
    </source>
</evidence>
<evidence type="ECO:0000256" key="4">
    <source>
        <dbReference type="ARBA" id="ARBA00023136"/>
    </source>
</evidence>
<dbReference type="AlphaFoldDB" id="A0A0T5P0Y4"/>
<organism evidence="7 8">
    <name type="scientific">Roseovarius atlanticus</name>
    <dbReference type="NCBI Taxonomy" id="1641875"/>
    <lineage>
        <taxon>Bacteria</taxon>
        <taxon>Pseudomonadati</taxon>
        <taxon>Pseudomonadota</taxon>
        <taxon>Alphaproteobacteria</taxon>
        <taxon>Rhodobacterales</taxon>
        <taxon>Roseobacteraceae</taxon>
        <taxon>Roseovarius</taxon>
    </lineage>
</organism>
<keyword evidence="8" id="KW-1185">Reference proteome</keyword>
<gene>
    <name evidence="7" type="ORF">XM53_01445</name>
</gene>
<evidence type="ECO:0000256" key="1">
    <source>
        <dbReference type="ARBA" id="ARBA00004141"/>
    </source>
</evidence>
<dbReference type="STRING" id="1641875.XM53_01445"/>
<proteinExistence type="predicted"/>
<dbReference type="PATRIC" id="fig|1641875.4.peg.1376"/>
<feature type="transmembrane region" description="Helical" evidence="5">
    <location>
        <begin position="100"/>
        <end position="125"/>
    </location>
</feature>
<reference evidence="7 8" key="1">
    <citation type="submission" date="2015-04" db="EMBL/GenBank/DDBJ databases">
        <title>The draft genome sequence of Roseovarius sp.R12b.</title>
        <authorList>
            <person name="Li G."/>
            <person name="Lai Q."/>
            <person name="Shao Z."/>
            <person name="Yan P."/>
        </authorList>
    </citation>
    <scope>NUCLEOTIDE SEQUENCE [LARGE SCALE GENOMIC DNA]</scope>
    <source>
        <strain evidence="7 8">R12B</strain>
    </source>
</reference>
<feature type="transmembrane region" description="Helical" evidence="5">
    <location>
        <begin position="26"/>
        <end position="46"/>
    </location>
</feature>
<comment type="subcellular location">
    <subcellularLocation>
        <location evidence="1">Membrane</location>
        <topology evidence="1">Multi-pass membrane protein</topology>
    </subcellularLocation>
</comment>
<comment type="caution">
    <text evidence="7">The sequence shown here is derived from an EMBL/GenBank/DDBJ whole genome shotgun (WGS) entry which is preliminary data.</text>
</comment>
<evidence type="ECO:0000313" key="8">
    <source>
        <dbReference type="Proteomes" id="UP000051295"/>
    </source>
</evidence>
<dbReference type="OrthoDB" id="7270324at2"/>
<dbReference type="GO" id="GO:0016020">
    <property type="term" value="C:membrane"/>
    <property type="evidence" value="ECO:0007669"/>
    <property type="project" value="UniProtKB-SubCell"/>
</dbReference>
<evidence type="ECO:0000259" key="6">
    <source>
        <dbReference type="Pfam" id="PF06271"/>
    </source>
</evidence>
<dbReference type="InterPro" id="IPR010432">
    <property type="entry name" value="RDD"/>
</dbReference>
<keyword evidence="3 5" id="KW-1133">Transmembrane helix</keyword>
<dbReference type="Pfam" id="PF06271">
    <property type="entry name" value="RDD"/>
    <property type="match status" value="1"/>
</dbReference>
<evidence type="ECO:0000256" key="3">
    <source>
        <dbReference type="ARBA" id="ARBA00022989"/>
    </source>
</evidence>
<dbReference type="EMBL" id="LAXJ01000002">
    <property type="protein sequence ID" value="KRS14789.1"/>
    <property type="molecule type" value="Genomic_DNA"/>
</dbReference>